<feature type="domain" description="DUF5110" evidence="5">
    <location>
        <begin position="646"/>
        <end position="684"/>
    </location>
</feature>
<evidence type="ECO:0000259" key="5">
    <source>
        <dbReference type="Pfam" id="PF17137"/>
    </source>
</evidence>
<dbReference type="Gene3D" id="3.20.20.80">
    <property type="entry name" value="Glycosidases"/>
    <property type="match status" value="1"/>
</dbReference>
<evidence type="ECO:0000256" key="2">
    <source>
        <dbReference type="RuleBase" id="RU361185"/>
    </source>
</evidence>
<evidence type="ECO:0000256" key="1">
    <source>
        <dbReference type="ARBA" id="ARBA00007806"/>
    </source>
</evidence>
<dbReference type="Gene3D" id="2.60.40.1760">
    <property type="entry name" value="glycosyl hydrolase (family 31)"/>
    <property type="match status" value="1"/>
</dbReference>
<dbReference type="PANTHER" id="PTHR43863:SF2">
    <property type="entry name" value="MALTASE-GLUCOAMYLASE"/>
    <property type="match status" value="1"/>
</dbReference>
<dbReference type="SUPFAM" id="SSF51445">
    <property type="entry name" value="(Trans)glycosidases"/>
    <property type="match status" value="1"/>
</dbReference>
<feature type="domain" description="Glycoside hydrolase family 31 TIM barrel" evidence="3">
    <location>
        <begin position="222"/>
        <end position="515"/>
    </location>
</feature>
<dbReference type="Gene3D" id="2.60.40.1180">
    <property type="entry name" value="Golgi alpha-mannosidase II"/>
    <property type="match status" value="2"/>
</dbReference>
<sequence length="712" mass="80097">MNLKNIFLHATILVICFACGGAKKSDWQQQANGVWKYTIGEKSKINLLDAAGAVPNLARLDAGAATTFPLDKERIHITKSAHKIVIQLPLDDAEQIYGLGLQFKSVNRRGKTYHLKVDHYGGKDNGSTHAPVPFYLSSKGYGVLINSASYMTVYVGSSVRLDSKSKPAVYNRNTDKNWEAQPKSDVVEIVIPDGNAEIIVFNGETPLNTVRKYNLYQGGGVLPPKWGLGFTYRSHTRHTAEEVLAEVQEFEHNEFPLDFIGLEPGWMNMSYPSSYEWDEGRFPEPGKFVHTLLEQGVRTNLWMNPYIAPKAKLYEPMLPYAGTHLVWNGIVPDYTMDAARKIFLDFYTKNQLDIGVSGLKIDEVDGYDNWLWPDAATFPSGTSAEQMRQVYGLLMQKMVADLYHKSNQRTYGLVRASNAGAATLPFVLYNDYYDHRDFITALINSGFSGVLWTPEVRQSNKGEEWLRRMQSVCFSPMAMVNAWSSGTKPWSYPEVYEEVQQVAMLRMQLLPYIYSTFADYYFNGTPPVRPMQLVEGFGAKEEIKAGKLDDTANPYNLAIRKDIKDQFMFGDNLLVAPVFTGETSRTVILPQGKWYDFYTGEYAGENEVIEIRTALATIPLFVKDGGIIPMIGPRLHAPKPGEQLALQVRHYGKEGGSFLLYDDDGETFDYEKGDYSLTELSADPQVGSKGNEKRVEGSVFGYGSVTWKFMTE</sequence>
<dbReference type="InterPro" id="IPR000322">
    <property type="entry name" value="Glyco_hydro_31_TIM"/>
</dbReference>
<dbReference type="GO" id="GO:0016787">
    <property type="term" value="F:hydrolase activity"/>
    <property type="evidence" value="ECO:0007669"/>
    <property type="project" value="UniProtKB-KW"/>
</dbReference>
<evidence type="ECO:0000259" key="3">
    <source>
        <dbReference type="Pfam" id="PF01055"/>
    </source>
</evidence>
<keyword evidence="2 7" id="KW-0378">Hydrolase</keyword>
<dbReference type="CDD" id="cd14752">
    <property type="entry name" value="GH31_N"/>
    <property type="match status" value="1"/>
</dbReference>
<dbReference type="RefSeq" id="WP_317487378.1">
    <property type="nucleotide sequence ID" value="NZ_CP136051.1"/>
</dbReference>
<dbReference type="SUPFAM" id="SSF74650">
    <property type="entry name" value="Galactose mutarotase-like"/>
    <property type="match status" value="1"/>
</dbReference>
<protein>
    <submittedName>
        <fullName evidence="7">Glycoside hydrolase family 31 protein</fullName>
    </submittedName>
</protein>
<dbReference type="InterPro" id="IPR013780">
    <property type="entry name" value="Glyco_hydro_b"/>
</dbReference>
<name>A0ABZ0IHT1_9BACT</name>
<dbReference type="InterPro" id="IPR051816">
    <property type="entry name" value="Glycosyl_Hydrolase_31"/>
</dbReference>
<dbReference type="Pfam" id="PF21365">
    <property type="entry name" value="Glyco_hydro_31_3rd"/>
    <property type="match status" value="1"/>
</dbReference>
<evidence type="ECO:0000259" key="6">
    <source>
        <dbReference type="Pfam" id="PF21365"/>
    </source>
</evidence>
<feature type="domain" description="Glycosyl hydrolase family 31 C-terminal" evidence="6">
    <location>
        <begin position="562"/>
        <end position="628"/>
    </location>
</feature>
<keyword evidence="2" id="KW-0326">Glycosidase</keyword>
<keyword evidence="8" id="KW-1185">Reference proteome</keyword>
<dbReference type="CDD" id="cd06592">
    <property type="entry name" value="GH31_NET37"/>
    <property type="match status" value="1"/>
</dbReference>
<reference evidence="7 8" key="1">
    <citation type="journal article" date="2023" name="Microbiol. Resour. Announc.">
        <title>Complete Genome Sequence of Imperialibacter roseus strain P4T.</title>
        <authorList>
            <person name="Tizabi D.R."/>
            <person name="Bachvaroff T."/>
            <person name="Hill R.T."/>
        </authorList>
    </citation>
    <scope>NUCLEOTIDE SEQUENCE [LARGE SCALE GENOMIC DNA]</scope>
    <source>
        <strain evidence="7 8">P4T</strain>
    </source>
</reference>
<feature type="domain" description="Glycoside hydrolase family 31 N-terminal" evidence="4">
    <location>
        <begin position="78"/>
        <end position="153"/>
    </location>
</feature>
<dbReference type="Pfam" id="PF17137">
    <property type="entry name" value="DUF5110"/>
    <property type="match status" value="1"/>
</dbReference>
<dbReference type="EMBL" id="CP136051">
    <property type="protein sequence ID" value="WOK04573.1"/>
    <property type="molecule type" value="Genomic_DNA"/>
</dbReference>
<evidence type="ECO:0000259" key="4">
    <source>
        <dbReference type="Pfam" id="PF13802"/>
    </source>
</evidence>
<dbReference type="Pfam" id="PF01055">
    <property type="entry name" value="Glyco_hydro_31_2nd"/>
    <property type="match status" value="1"/>
</dbReference>
<dbReference type="InterPro" id="IPR048395">
    <property type="entry name" value="Glyco_hydro_31_C"/>
</dbReference>
<dbReference type="InterPro" id="IPR017853">
    <property type="entry name" value="GH"/>
</dbReference>
<proteinExistence type="inferred from homology"/>
<evidence type="ECO:0000313" key="8">
    <source>
        <dbReference type="Proteomes" id="UP001302349"/>
    </source>
</evidence>
<comment type="similarity">
    <text evidence="1 2">Belongs to the glycosyl hydrolase 31 family.</text>
</comment>
<organism evidence="7 8">
    <name type="scientific">Imperialibacter roseus</name>
    <dbReference type="NCBI Taxonomy" id="1324217"/>
    <lineage>
        <taxon>Bacteria</taxon>
        <taxon>Pseudomonadati</taxon>
        <taxon>Bacteroidota</taxon>
        <taxon>Cytophagia</taxon>
        <taxon>Cytophagales</taxon>
        <taxon>Flammeovirgaceae</taxon>
        <taxon>Imperialibacter</taxon>
    </lineage>
</organism>
<evidence type="ECO:0000313" key="7">
    <source>
        <dbReference type="EMBL" id="WOK04573.1"/>
    </source>
</evidence>
<gene>
    <name evidence="7" type="ORF">RT717_15940</name>
</gene>
<dbReference type="InterPro" id="IPR011013">
    <property type="entry name" value="Gal_mutarotase_sf_dom"/>
</dbReference>
<dbReference type="InterPro" id="IPR033403">
    <property type="entry name" value="DUF5110"/>
</dbReference>
<dbReference type="Proteomes" id="UP001302349">
    <property type="component" value="Chromosome"/>
</dbReference>
<accession>A0ABZ0IHT1</accession>
<dbReference type="Pfam" id="PF13802">
    <property type="entry name" value="Gal_mutarotas_2"/>
    <property type="match status" value="1"/>
</dbReference>
<dbReference type="PANTHER" id="PTHR43863">
    <property type="entry name" value="HYDROLASE, PUTATIVE (AFU_ORTHOLOGUE AFUA_1G03140)-RELATED"/>
    <property type="match status" value="1"/>
</dbReference>
<dbReference type="InterPro" id="IPR025887">
    <property type="entry name" value="Glyco_hydro_31_N_dom"/>
</dbReference>
<dbReference type="SUPFAM" id="SSF51011">
    <property type="entry name" value="Glycosyl hydrolase domain"/>
    <property type="match status" value="1"/>
</dbReference>